<dbReference type="AlphaFoldDB" id="C9RDR0"/>
<dbReference type="InterPro" id="IPR012327">
    <property type="entry name" value="MeTrfase_D12"/>
</dbReference>
<sequence>MEIKPFLKWAGGKTQILSQIDENLPNDLKEGKIKKYIEPFVGAGAVLFYLLQKYKFKDVVINDNNEDLCLCYKIIKNDVDGLIDELLSLKNEFIKLSDKKRREFYYNVRDEFNKNKNKDDSDEVKRVAQFIFLNKTCYNGLYRVNKKGEFNVPYGRYKNPKIFNEENLKNVSKLLKNVKILCGDFEIVDEYVDDKSFVYFDPPYKPLNKTSYFTAYTKYKFNDSDQIRLAEFYKKLDKRGAKLMLSNSYNVEFFENLYNGFNIKKVVAKRMINCKGTGRSNIYELLILNYYL</sequence>
<dbReference type="PROSITE" id="PS00092">
    <property type="entry name" value="N6_MTASE"/>
    <property type="match status" value="1"/>
</dbReference>
<protein>
    <recommendedName>
        <fullName evidence="2">site-specific DNA-methyltransferase (adenine-specific)</fullName>
        <ecNumber evidence="2">2.1.1.72</ecNumber>
    </recommendedName>
</protein>
<dbReference type="InterPro" id="IPR012263">
    <property type="entry name" value="M_m6A_EcoRV"/>
</dbReference>
<dbReference type="eggNOG" id="arCOG03416">
    <property type="taxonomic scope" value="Archaea"/>
</dbReference>
<dbReference type="PIRSF" id="PIRSF000398">
    <property type="entry name" value="M_m6A_EcoRV"/>
    <property type="match status" value="1"/>
</dbReference>
<accession>C9RDR0</accession>
<proteinExistence type="inferred from homology"/>
<dbReference type="Pfam" id="PF02086">
    <property type="entry name" value="MethyltransfD12"/>
    <property type="match status" value="1"/>
</dbReference>
<reference evidence="7" key="1">
    <citation type="submission" date="2009-10" db="EMBL/GenBank/DDBJ databases">
        <title>Complete sequence of chromosome of Methanocaldococcus vulcanius M7.</title>
        <authorList>
            <consortium name="US DOE Joint Genome Institute"/>
            <person name="Lucas S."/>
            <person name="Copeland A."/>
            <person name="Lapidus A."/>
            <person name="Glavina del Rio T."/>
            <person name="Dalin E."/>
            <person name="Tice H."/>
            <person name="Bruce D."/>
            <person name="Goodwin L."/>
            <person name="Pitluck S."/>
            <person name="Lcollab F.I."/>
            <person name="Brettin T."/>
            <person name="Detter J.C."/>
            <person name="Han C."/>
            <person name="Tapia R."/>
            <person name="Kuske C.R."/>
            <person name="Schmutz J."/>
            <person name="Larimer F."/>
            <person name="Land M."/>
            <person name="Hauser L."/>
            <person name="Kyrpides N."/>
            <person name="Ovchinikova G."/>
            <person name="Sieprawska-Lupa M."/>
            <person name="Whitman W.B."/>
            <person name="Woyke T."/>
        </authorList>
    </citation>
    <scope>NUCLEOTIDE SEQUENCE [LARGE SCALE GENOMIC DNA]</scope>
    <source>
        <strain evidence="7">M7</strain>
    </source>
</reference>
<dbReference type="Gene3D" id="1.10.1020.10">
    <property type="entry name" value="Adenine-specific Methyltransferase, Domain 2"/>
    <property type="match status" value="1"/>
</dbReference>
<dbReference type="PANTHER" id="PTHR30481">
    <property type="entry name" value="DNA ADENINE METHYLASE"/>
    <property type="match status" value="1"/>
</dbReference>
<organism evidence="7 8">
    <name type="scientific">Methanocaldococcus vulcanius (strain ATCC 700851 / DSM 12094 / M7)</name>
    <name type="common">Methanococcus vulcanius</name>
    <dbReference type="NCBI Taxonomy" id="579137"/>
    <lineage>
        <taxon>Archaea</taxon>
        <taxon>Methanobacteriati</taxon>
        <taxon>Methanobacteriota</taxon>
        <taxon>Methanomada group</taxon>
        <taxon>Methanococci</taxon>
        <taxon>Methanococcales</taxon>
        <taxon>Methanocaldococcaceae</taxon>
        <taxon>Methanocaldococcus</taxon>
    </lineage>
</organism>
<comment type="catalytic activity">
    <reaction evidence="6">
        <text>a 2'-deoxyadenosine in DNA + S-adenosyl-L-methionine = an N(6)-methyl-2'-deoxyadenosine in DNA + S-adenosyl-L-homocysteine + H(+)</text>
        <dbReference type="Rhea" id="RHEA:15197"/>
        <dbReference type="Rhea" id="RHEA-COMP:12418"/>
        <dbReference type="Rhea" id="RHEA-COMP:12419"/>
        <dbReference type="ChEBI" id="CHEBI:15378"/>
        <dbReference type="ChEBI" id="CHEBI:57856"/>
        <dbReference type="ChEBI" id="CHEBI:59789"/>
        <dbReference type="ChEBI" id="CHEBI:90615"/>
        <dbReference type="ChEBI" id="CHEBI:90616"/>
        <dbReference type="EC" id="2.1.1.72"/>
    </reaction>
</comment>
<dbReference type="KEGG" id="mvu:Metvu_1586"/>
<dbReference type="OrthoDB" id="372040at2157"/>
<dbReference type="GO" id="GO:1904047">
    <property type="term" value="F:S-adenosyl-L-methionine binding"/>
    <property type="evidence" value="ECO:0007669"/>
    <property type="project" value="TreeGrafter"/>
</dbReference>
<gene>
    <name evidence="7" type="ordered locus">Metvu_1586</name>
</gene>
<dbReference type="GO" id="GO:0009007">
    <property type="term" value="F:site-specific DNA-methyltransferase (adenine-specific) activity"/>
    <property type="evidence" value="ECO:0007669"/>
    <property type="project" value="UniProtKB-EC"/>
</dbReference>
<evidence type="ECO:0000256" key="6">
    <source>
        <dbReference type="ARBA" id="ARBA00047942"/>
    </source>
</evidence>
<dbReference type="GO" id="GO:0009307">
    <property type="term" value="P:DNA restriction-modification system"/>
    <property type="evidence" value="ECO:0007669"/>
    <property type="project" value="InterPro"/>
</dbReference>
<dbReference type="InterPro" id="IPR023095">
    <property type="entry name" value="Ade_MeTrfase_dom_2"/>
</dbReference>
<evidence type="ECO:0000313" key="8">
    <source>
        <dbReference type="Proteomes" id="UP000002063"/>
    </source>
</evidence>
<dbReference type="EMBL" id="CP001787">
    <property type="protein sequence ID" value="ACX73439.1"/>
    <property type="molecule type" value="Genomic_DNA"/>
</dbReference>
<dbReference type="REBASE" id="22205">
    <property type="entry name" value="M.MvuORF1586P"/>
</dbReference>
<comment type="similarity">
    <text evidence="1">Belongs to the N(4)/N(6)-methyltransferase family.</text>
</comment>
<keyword evidence="5" id="KW-0949">S-adenosyl-L-methionine</keyword>
<dbReference type="NCBIfam" id="TIGR00571">
    <property type="entry name" value="dam"/>
    <property type="match status" value="1"/>
</dbReference>
<dbReference type="GO" id="GO:0006298">
    <property type="term" value="P:mismatch repair"/>
    <property type="evidence" value="ECO:0007669"/>
    <property type="project" value="TreeGrafter"/>
</dbReference>
<dbReference type="RefSeq" id="WP_015733658.1">
    <property type="nucleotide sequence ID" value="NC_013407.1"/>
</dbReference>
<dbReference type="Proteomes" id="UP000002063">
    <property type="component" value="Chromosome"/>
</dbReference>
<name>C9RDR0_METVM</name>
<keyword evidence="8" id="KW-1185">Reference proteome</keyword>
<dbReference type="EC" id="2.1.1.72" evidence="2"/>
<evidence type="ECO:0000256" key="3">
    <source>
        <dbReference type="ARBA" id="ARBA00022603"/>
    </source>
</evidence>
<evidence type="ECO:0000313" key="7">
    <source>
        <dbReference type="EMBL" id="ACX73439.1"/>
    </source>
</evidence>
<dbReference type="InterPro" id="IPR029063">
    <property type="entry name" value="SAM-dependent_MTases_sf"/>
</dbReference>
<dbReference type="GeneID" id="8513943"/>
<dbReference type="SUPFAM" id="SSF53335">
    <property type="entry name" value="S-adenosyl-L-methionine-dependent methyltransferases"/>
    <property type="match status" value="1"/>
</dbReference>
<dbReference type="PANTHER" id="PTHR30481:SF3">
    <property type="entry name" value="DNA ADENINE METHYLASE"/>
    <property type="match status" value="1"/>
</dbReference>
<keyword evidence="4 7" id="KW-0808">Transferase</keyword>
<dbReference type="InterPro" id="IPR002052">
    <property type="entry name" value="DNA_methylase_N6_adenine_CS"/>
</dbReference>
<dbReference type="HOGENOM" id="CLU_063430_0_0_2"/>
<evidence type="ECO:0000256" key="5">
    <source>
        <dbReference type="ARBA" id="ARBA00022691"/>
    </source>
</evidence>
<dbReference type="GO" id="GO:0032259">
    <property type="term" value="P:methylation"/>
    <property type="evidence" value="ECO:0007669"/>
    <property type="project" value="UniProtKB-KW"/>
</dbReference>
<dbReference type="PRINTS" id="PR00505">
    <property type="entry name" value="D12N6MTFRASE"/>
</dbReference>
<dbReference type="STRING" id="579137.Metvu_1586"/>
<evidence type="ECO:0000256" key="1">
    <source>
        <dbReference type="ARBA" id="ARBA00006594"/>
    </source>
</evidence>
<dbReference type="Gene3D" id="3.40.50.150">
    <property type="entry name" value="Vaccinia Virus protein VP39"/>
    <property type="match status" value="1"/>
</dbReference>
<evidence type="ECO:0000256" key="2">
    <source>
        <dbReference type="ARBA" id="ARBA00011900"/>
    </source>
</evidence>
<evidence type="ECO:0000256" key="4">
    <source>
        <dbReference type="ARBA" id="ARBA00022679"/>
    </source>
</evidence>
<keyword evidence="3 7" id="KW-0489">Methyltransferase</keyword>
<dbReference type="GO" id="GO:0043565">
    <property type="term" value="F:sequence-specific DNA binding"/>
    <property type="evidence" value="ECO:0007669"/>
    <property type="project" value="TreeGrafter"/>
</dbReference>